<dbReference type="Pfam" id="PF24530">
    <property type="entry name" value="DUF7597"/>
    <property type="match status" value="1"/>
</dbReference>
<organism evidence="2">
    <name type="scientific">Aegilops tauschii</name>
    <name type="common">Tausch's goatgrass</name>
    <name type="synonym">Aegilops squarrosa</name>
    <dbReference type="NCBI Taxonomy" id="37682"/>
    <lineage>
        <taxon>Eukaryota</taxon>
        <taxon>Viridiplantae</taxon>
        <taxon>Streptophyta</taxon>
        <taxon>Embryophyta</taxon>
        <taxon>Tracheophyta</taxon>
        <taxon>Spermatophyta</taxon>
        <taxon>Magnoliopsida</taxon>
        <taxon>Liliopsida</taxon>
        <taxon>Poales</taxon>
        <taxon>Poaceae</taxon>
        <taxon>BOP clade</taxon>
        <taxon>Pooideae</taxon>
        <taxon>Triticodae</taxon>
        <taxon>Triticeae</taxon>
        <taxon>Triticinae</taxon>
        <taxon>Aegilops</taxon>
    </lineage>
</organism>
<feature type="region of interest" description="Disordered" evidence="1">
    <location>
        <begin position="694"/>
        <end position="738"/>
    </location>
</feature>
<evidence type="ECO:0000256" key="1">
    <source>
        <dbReference type="SAM" id="MobiDB-lite"/>
    </source>
</evidence>
<dbReference type="PANTHER" id="PTHR33075">
    <property type="entry name" value="OS02G0499800 PROTEIN"/>
    <property type="match status" value="1"/>
</dbReference>
<dbReference type="PANTHER" id="PTHR33075:SF7">
    <property type="entry name" value="OS02G0303350 PROTEIN"/>
    <property type="match status" value="1"/>
</dbReference>
<accession>M8D3W9</accession>
<dbReference type="SUPFAM" id="SSF57756">
    <property type="entry name" value="Retrovirus zinc finger-like domains"/>
    <property type="match status" value="1"/>
</dbReference>
<protein>
    <submittedName>
        <fullName evidence="2">Uncharacterized protein</fullName>
    </submittedName>
</protein>
<dbReference type="GO" id="GO:0008270">
    <property type="term" value="F:zinc ion binding"/>
    <property type="evidence" value="ECO:0007669"/>
    <property type="project" value="InterPro"/>
</dbReference>
<dbReference type="InterPro" id="IPR056018">
    <property type="entry name" value="DUF7597"/>
</dbReference>
<dbReference type="InterPro" id="IPR036875">
    <property type="entry name" value="Znf_CCHC_sf"/>
</dbReference>
<dbReference type="GO" id="GO:0003676">
    <property type="term" value="F:nucleic acid binding"/>
    <property type="evidence" value="ECO:0007669"/>
    <property type="project" value="InterPro"/>
</dbReference>
<dbReference type="InterPro" id="IPR001878">
    <property type="entry name" value="Znf_CCHC"/>
</dbReference>
<name>M8D3W9_AEGTA</name>
<dbReference type="PROSITE" id="PS50158">
    <property type="entry name" value="ZF_CCHC"/>
    <property type="match status" value="1"/>
</dbReference>
<feature type="compositionally biased region" description="Polar residues" evidence="1">
    <location>
        <begin position="709"/>
        <end position="719"/>
    </location>
</feature>
<feature type="compositionally biased region" description="Basic and acidic residues" evidence="1">
    <location>
        <begin position="695"/>
        <end position="704"/>
    </location>
</feature>
<dbReference type="SMART" id="SM00343">
    <property type="entry name" value="ZnF_C2HC"/>
    <property type="match status" value="1"/>
</dbReference>
<dbReference type="Gene3D" id="4.10.60.10">
    <property type="entry name" value="Zinc finger, CCHC-type"/>
    <property type="match status" value="1"/>
</dbReference>
<sequence>MAATSQLGGGGASMDPPFLNFARGKDFQRSMRTLVTNGSRPRLVVGNVSGDHRRQSVFARLENFPESSNNGARDTNEATMMDHNSPSEGHATVFQGGSVVISNLQCFACGQRGHFAKDCPEKRLTGLFLFLKFEYFPSPPEEAWAPASNSTCLLNFSIVLLCFPVVQKPCSSHVKFLCGSGCMRACSEANIPIDPRPFVPHGFDIQPIVGRNGVALVVLPHRPRRHEDWAIAFIHPLPADAPFPNVRDVLEEFIVVHKQLGLRDIQRCPFGEAYVRLTRVRDRDKLVLDSPHEFGDVFISFVRHDEGRNHRRVHFNRTVWLLLTGVPFDFRNTEDLATAVSKFGRLISWDKEDDNMGRIVLKARVMNVEIIAKSMRWSEGDEFEEDGWSSSVEVLASELLGGGPADEDPIPPDHVDPHPLLENAEVDVGDNSNNFVPPVAIGDFHIGAQALAVLPPPPAIVIANGLQNIIQGYQSDDEEPIVPVLQVASPPNVVAATQHESPNNDVVVEAVLVVEDVVAAQDNIVANDGEILLPGLVAVNSQENTSLVVQSEPAAVSEGLNQEHQTVLPVALHTGTSSSSPIHITTTRGSLEPVADITDLQTGLKGLLLWEKHFKEPVDNRTVFSTNIPVSWFNFVVHLLMTPDKFDWTVHMLKSVMWELCIEVEGKDKSLLFHIPDKCPASHAPICQASIMDKQQTRDKDKENVGAAANQQDAESQALLQPFGTDNLRKRRSGKTPLVETAVRRSDRIKKDNDGFRRSSCTNSNCLPCTSVPPTIQKSVVKNLTASFCKVAEEELEDKLAKKPRRKQEEDLVKVSLAKGKGNASKSP</sequence>
<evidence type="ECO:0000313" key="2">
    <source>
        <dbReference type="EnsemblPlants" id="EMT30981"/>
    </source>
</evidence>
<dbReference type="Pfam" id="PF00098">
    <property type="entry name" value="zf-CCHC"/>
    <property type="match status" value="1"/>
</dbReference>
<reference evidence="2" key="1">
    <citation type="submission" date="2015-06" db="UniProtKB">
        <authorList>
            <consortium name="EnsemblPlants"/>
        </authorList>
    </citation>
    <scope>IDENTIFICATION</scope>
</reference>
<dbReference type="AlphaFoldDB" id="M8D3W9"/>
<dbReference type="EnsemblPlants" id="EMT30981">
    <property type="protein sequence ID" value="EMT30981"/>
    <property type="gene ID" value="F775_23637"/>
</dbReference>
<feature type="region of interest" description="Disordered" evidence="1">
    <location>
        <begin position="797"/>
        <end position="828"/>
    </location>
</feature>
<proteinExistence type="predicted"/>